<dbReference type="NCBIfam" id="TIGR00706">
    <property type="entry name" value="SppA_dom"/>
    <property type="match status" value="1"/>
</dbReference>
<evidence type="ECO:0000256" key="1">
    <source>
        <dbReference type="ARBA" id="ARBA00004370"/>
    </source>
</evidence>
<keyword evidence="4" id="KW-0378">Hydrolase</keyword>
<evidence type="ECO:0000256" key="6">
    <source>
        <dbReference type="ARBA" id="ARBA00023136"/>
    </source>
</evidence>
<dbReference type="InterPro" id="IPR002142">
    <property type="entry name" value="Peptidase_S49"/>
</dbReference>
<evidence type="ECO:0000256" key="4">
    <source>
        <dbReference type="ARBA" id="ARBA00022801"/>
    </source>
</evidence>
<dbReference type="RefSeq" id="WP_112306077.1">
    <property type="nucleotide sequence ID" value="NZ_QMDV01000003.1"/>
</dbReference>
<comment type="caution">
    <text evidence="10">The sequence shown here is derived from an EMBL/GenBank/DDBJ whole genome shotgun (WGS) entry which is preliminary data.</text>
</comment>
<dbReference type="GO" id="GO:0016020">
    <property type="term" value="C:membrane"/>
    <property type="evidence" value="ECO:0007669"/>
    <property type="project" value="UniProtKB-SubCell"/>
</dbReference>
<evidence type="ECO:0000259" key="9">
    <source>
        <dbReference type="Pfam" id="PF01343"/>
    </source>
</evidence>
<dbReference type="PANTHER" id="PTHR33209:SF1">
    <property type="entry name" value="PEPTIDASE S49 DOMAIN-CONTAINING PROTEIN"/>
    <property type="match status" value="1"/>
</dbReference>
<comment type="subcellular location">
    <subcellularLocation>
        <location evidence="1">Membrane</location>
    </subcellularLocation>
</comment>
<evidence type="ECO:0000256" key="7">
    <source>
        <dbReference type="PIRSR" id="PIRSR001217-1"/>
    </source>
</evidence>
<keyword evidence="8" id="KW-1133">Transmembrane helix</keyword>
<reference evidence="10 11" key="2">
    <citation type="submission" date="2018-07" db="EMBL/GenBank/DDBJ databases">
        <title>Pontibacter sp. 2b14 genomic sequence and assembly.</title>
        <authorList>
            <person name="Du Z.-J."/>
        </authorList>
    </citation>
    <scope>NUCLEOTIDE SEQUENCE [LARGE SCALE GENOMIC DNA]</scope>
    <source>
        <strain evidence="10 11">2b14</strain>
    </source>
</reference>
<evidence type="ECO:0000256" key="2">
    <source>
        <dbReference type="ARBA" id="ARBA00008683"/>
    </source>
</evidence>
<dbReference type="CDD" id="cd07018">
    <property type="entry name" value="S49_SppA_67K_type"/>
    <property type="match status" value="1"/>
</dbReference>
<dbReference type="Gene3D" id="3.90.226.10">
    <property type="entry name" value="2-enoyl-CoA Hydratase, Chain A, domain 1"/>
    <property type="match status" value="3"/>
</dbReference>
<evidence type="ECO:0000313" key="10">
    <source>
        <dbReference type="EMBL" id="RAU82484.1"/>
    </source>
</evidence>
<gene>
    <name evidence="10" type="primary">sppA</name>
    <name evidence="10" type="ORF">DP923_11930</name>
</gene>
<dbReference type="OrthoDB" id="9764363at2"/>
<protein>
    <submittedName>
        <fullName evidence="10">Signal peptide peptidase SppA</fullName>
    </submittedName>
</protein>
<keyword evidence="3" id="KW-0645">Protease</keyword>
<keyword evidence="8" id="KW-0812">Transmembrane</keyword>
<dbReference type="Proteomes" id="UP000251692">
    <property type="component" value="Unassembled WGS sequence"/>
</dbReference>
<comment type="similarity">
    <text evidence="2">Belongs to the peptidase S49 family.</text>
</comment>
<feature type="domain" description="Peptidase S49" evidence="9">
    <location>
        <begin position="370"/>
        <end position="521"/>
    </location>
</feature>
<evidence type="ECO:0000256" key="3">
    <source>
        <dbReference type="ARBA" id="ARBA00022670"/>
    </source>
</evidence>
<feature type="active site" description="Proton donor/acceptor" evidence="7">
    <location>
        <position position="191"/>
    </location>
</feature>
<dbReference type="Pfam" id="PF01343">
    <property type="entry name" value="Peptidase_S49"/>
    <property type="match status" value="2"/>
</dbReference>
<dbReference type="CDD" id="cd07023">
    <property type="entry name" value="S49_Sppa_N_C"/>
    <property type="match status" value="1"/>
</dbReference>
<dbReference type="InterPro" id="IPR047272">
    <property type="entry name" value="S49_SppA_C"/>
</dbReference>
<dbReference type="InterPro" id="IPR004635">
    <property type="entry name" value="Pept_S49_SppA"/>
</dbReference>
<evidence type="ECO:0000256" key="8">
    <source>
        <dbReference type="SAM" id="Phobius"/>
    </source>
</evidence>
<dbReference type="EMBL" id="QMDV01000003">
    <property type="protein sequence ID" value="RAU82484.1"/>
    <property type="molecule type" value="Genomic_DNA"/>
</dbReference>
<organism evidence="10 11">
    <name type="scientific">Pontibacter arcticus</name>
    <dbReference type="NCBI Taxonomy" id="2080288"/>
    <lineage>
        <taxon>Bacteria</taxon>
        <taxon>Pseudomonadati</taxon>
        <taxon>Bacteroidota</taxon>
        <taxon>Cytophagia</taxon>
        <taxon>Cytophagales</taxon>
        <taxon>Hymenobacteraceae</taxon>
        <taxon>Pontibacter</taxon>
    </lineage>
</organism>
<feature type="active site" description="Nucleophile" evidence="7">
    <location>
        <position position="386"/>
    </location>
</feature>
<dbReference type="GO" id="GO:0006465">
    <property type="term" value="P:signal peptide processing"/>
    <property type="evidence" value="ECO:0007669"/>
    <property type="project" value="InterPro"/>
</dbReference>
<sequence length="587" mass="64974">MLNFLKYVLATIIGLLIFLFITMLLLIGIAASSSSSDEITVTNGSVLELKFDKAISEREPENPFGELGFSFGSFTSTDGLDQIKATIRKAKNDENIEGIFLNMGMIDAGMGKLEEIRNELIDFKKSGKFIVSYGDMTTEKGYYLASVADKIYLNPLGALEFNGMSSEVYFFKNMLEKLDIKPQIFKVGDYKSAVEPFFLDKMSEANREQVTSFLNSINDYQLQNIAKTRKLNYEELKKVSSEMLVRTPEDAKKYKLITDVGYYDQALDYIKAKAGIAKDKKLELISFSKYKKAKGESEGNSSKNRIAVIYAEGDIVDGEGGEDNIGGMRYAEAIRQARLDDKVKAVVLRISSPGGSALASDVMWREIQLTKKVKPIIASMSDVAASGGYYMAMGCDTIVAHPNTITGSIGVFGVIPNIQGFLNNKLGITVDNVSTGKYSDVPTISRPMTALEGQVIQNQIDQIYETFTSKAAQGRGMTQDKLKTLASGRVWSGAEAKERNLIDLYGGLEKAIEVAAAAANIKDDYRIKELPRRKSFFEEMFGASGSQVKEQAVKAELGQLYPYYKLYKKVENMSGVQARLPYELTIQ</sequence>
<keyword evidence="6 8" id="KW-0472">Membrane</keyword>
<evidence type="ECO:0000256" key="5">
    <source>
        <dbReference type="ARBA" id="ARBA00022825"/>
    </source>
</evidence>
<accession>A0A364RDY4</accession>
<dbReference type="Gene3D" id="6.20.330.10">
    <property type="match status" value="1"/>
</dbReference>
<dbReference type="NCBIfam" id="TIGR00705">
    <property type="entry name" value="SppA_67K"/>
    <property type="match status" value="1"/>
</dbReference>
<evidence type="ECO:0000313" key="11">
    <source>
        <dbReference type="Proteomes" id="UP000251692"/>
    </source>
</evidence>
<dbReference type="InterPro" id="IPR029045">
    <property type="entry name" value="ClpP/crotonase-like_dom_sf"/>
</dbReference>
<dbReference type="InterPro" id="IPR004634">
    <property type="entry name" value="Pept_S49_pIV"/>
</dbReference>
<dbReference type="AlphaFoldDB" id="A0A364RDY4"/>
<dbReference type="PANTHER" id="PTHR33209">
    <property type="entry name" value="PROTEASE 4"/>
    <property type="match status" value="1"/>
</dbReference>
<dbReference type="InterPro" id="IPR047217">
    <property type="entry name" value="S49_SppA_67K_type_N"/>
</dbReference>
<dbReference type="GO" id="GO:0008236">
    <property type="term" value="F:serine-type peptidase activity"/>
    <property type="evidence" value="ECO:0007669"/>
    <property type="project" value="UniProtKB-KW"/>
</dbReference>
<reference evidence="10 11" key="1">
    <citation type="submission" date="2018-06" db="EMBL/GenBank/DDBJ databases">
        <authorList>
            <person name="Liu Z.-W."/>
        </authorList>
    </citation>
    <scope>NUCLEOTIDE SEQUENCE [LARGE SCALE GENOMIC DNA]</scope>
    <source>
        <strain evidence="10 11">2b14</strain>
    </source>
</reference>
<dbReference type="PIRSF" id="PIRSF001217">
    <property type="entry name" value="Protease_4_SppA"/>
    <property type="match status" value="1"/>
</dbReference>
<keyword evidence="5" id="KW-0720">Serine protease</keyword>
<dbReference type="SUPFAM" id="SSF52096">
    <property type="entry name" value="ClpP/crotonase"/>
    <property type="match status" value="2"/>
</dbReference>
<proteinExistence type="inferred from homology"/>
<keyword evidence="11" id="KW-1185">Reference proteome</keyword>
<name>A0A364RDY4_9BACT</name>
<feature type="domain" description="Peptidase S49" evidence="9">
    <location>
        <begin position="124"/>
        <end position="275"/>
    </location>
</feature>
<feature type="transmembrane region" description="Helical" evidence="8">
    <location>
        <begin position="7"/>
        <end position="31"/>
    </location>
</feature>